<evidence type="ECO:0000313" key="1">
    <source>
        <dbReference type="EMBL" id="JAD40726.1"/>
    </source>
</evidence>
<accession>A0A0A8ZPK3</accession>
<dbReference type="EMBL" id="GBRH01257169">
    <property type="protein sequence ID" value="JAD40726.1"/>
    <property type="molecule type" value="Transcribed_RNA"/>
</dbReference>
<organism evidence="1">
    <name type="scientific">Arundo donax</name>
    <name type="common">Giant reed</name>
    <name type="synonym">Donax arundinaceus</name>
    <dbReference type="NCBI Taxonomy" id="35708"/>
    <lineage>
        <taxon>Eukaryota</taxon>
        <taxon>Viridiplantae</taxon>
        <taxon>Streptophyta</taxon>
        <taxon>Embryophyta</taxon>
        <taxon>Tracheophyta</taxon>
        <taxon>Spermatophyta</taxon>
        <taxon>Magnoliopsida</taxon>
        <taxon>Liliopsida</taxon>
        <taxon>Poales</taxon>
        <taxon>Poaceae</taxon>
        <taxon>PACMAD clade</taxon>
        <taxon>Arundinoideae</taxon>
        <taxon>Arundineae</taxon>
        <taxon>Arundo</taxon>
    </lineage>
</organism>
<proteinExistence type="predicted"/>
<name>A0A0A8ZPK3_ARUDO</name>
<dbReference type="AlphaFoldDB" id="A0A0A8ZPK3"/>
<sequence length="20" mass="2186">MIRSKPIISRLCCLVLLGLG</sequence>
<reference evidence="1" key="2">
    <citation type="journal article" date="2015" name="Data Brief">
        <title>Shoot transcriptome of the giant reed, Arundo donax.</title>
        <authorList>
            <person name="Barrero R.A."/>
            <person name="Guerrero F.D."/>
            <person name="Moolhuijzen P."/>
            <person name="Goolsby J.A."/>
            <person name="Tidwell J."/>
            <person name="Bellgard S.E."/>
            <person name="Bellgard M.I."/>
        </authorList>
    </citation>
    <scope>NUCLEOTIDE SEQUENCE</scope>
    <source>
        <tissue evidence="1">Shoot tissue taken approximately 20 cm above the soil surface</tissue>
    </source>
</reference>
<reference evidence="1" key="1">
    <citation type="submission" date="2014-09" db="EMBL/GenBank/DDBJ databases">
        <authorList>
            <person name="Magalhaes I.L.F."/>
            <person name="Oliveira U."/>
            <person name="Santos F.R."/>
            <person name="Vidigal T.H.D.A."/>
            <person name="Brescovit A.D."/>
            <person name="Santos A.J."/>
        </authorList>
    </citation>
    <scope>NUCLEOTIDE SEQUENCE</scope>
    <source>
        <tissue evidence="1">Shoot tissue taken approximately 20 cm above the soil surface</tissue>
    </source>
</reference>
<protein>
    <submittedName>
        <fullName evidence="1">Uncharacterized protein</fullName>
    </submittedName>
</protein>